<evidence type="ECO:0000256" key="1">
    <source>
        <dbReference type="ARBA" id="ARBA00002432"/>
    </source>
</evidence>
<feature type="region of interest" description="Disordered" evidence="7">
    <location>
        <begin position="1"/>
        <end position="120"/>
    </location>
</feature>
<evidence type="ECO:0000313" key="9">
    <source>
        <dbReference type="EMBL" id="GAB1313581.1"/>
    </source>
</evidence>
<feature type="compositionally biased region" description="Polar residues" evidence="7">
    <location>
        <begin position="14"/>
        <end position="24"/>
    </location>
</feature>
<evidence type="ECO:0000256" key="4">
    <source>
        <dbReference type="ARBA" id="ARBA00019744"/>
    </source>
</evidence>
<dbReference type="PANTHER" id="PTHR12521">
    <property type="entry name" value="PROTEIN C6ORF130"/>
    <property type="match status" value="1"/>
</dbReference>
<protein>
    <recommendedName>
        <fullName evidence="4">ADP-ribose 1''-phosphate phosphatase</fullName>
        <ecNumber evidence="3">3.1.3.84</ecNumber>
    </recommendedName>
</protein>
<organism evidence="9 10">
    <name type="scientific">Madurella fahalii</name>
    <dbReference type="NCBI Taxonomy" id="1157608"/>
    <lineage>
        <taxon>Eukaryota</taxon>
        <taxon>Fungi</taxon>
        <taxon>Dikarya</taxon>
        <taxon>Ascomycota</taxon>
        <taxon>Pezizomycotina</taxon>
        <taxon>Sordariomycetes</taxon>
        <taxon>Sordariomycetidae</taxon>
        <taxon>Sordariales</taxon>
        <taxon>Sordariales incertae sedis</taxon>
        <taxon>Madurella</taxon>
    </lineage>
</organism>
<dbReference type="PROSITE" id="PS51154">
    <property type="entry name" value="MACRO"/>
    <property type="match status" value="1"/>
</dbReference>
<sequence>MSAKRAAISSASSGPRQFKQTKLSFGSRAPAHKRPRLAPEEHQAKATAATRDDAGLVTEQPEEPQQTPDDTLTRAQETTDPETTSKESPQDPSDLAASKPAAPGPDPAPTSNPTPSRIHITDKTGDLFAAPPHTLLIHACNAVGSWGGGIALAFRKRYPAEFKLYHAHCLRSTPDKLVGTALLIPPVQQQQQQQQGAKGHYIGCLFTSRRYGKARDPPGRILEATGPAMRDLMRLVVEEKERGGRIGEVRMCRINSGLFGVPWARSKAAIEGLELGEGEVPEGMGDGGVVEVVAYEREE</sequence>
<dbReference type="Gene3D" id="3.40.220.10">
    <property type="entry name" value="Leucine Aminopeptidase, subunit E, domain 1"/>
    <property type="match status" value="1"/>
</dbReference>
<evidence type="ECO:0000313" key="10">
    <source>
        <dbReference type="Proteomes" id="UP001628179"/>
    </source>
</evidence>
<dbReference type="RefSeq" id="XP_070915313.1">
    <property type="nucleotide sequence ID" value="XM_071059212.1"/>
</dbReference>
<dbReference type="PANTHER" id="PTHR12521:SF0">
    <property type="entry name" value="ADP-RIBOSE GLYCOHYDROLASE OARD1"/>
    <property type="match status" value="1"/>
</dbReference>
<proteinExistence type="inferred from homology"/>
<feature type="compositionally biased region" description="Low complexity" evidence="7">
    <location>
        <begin position="1"/>
        <end position="13"/>
    </location>
</feature>
<dbReference type="SUPFAM" id="SSF52949">
    <property type="entry name" value="Macro domain-like"/>
    <property type="match status" value="1"/>
</dbReference>
<dbReference type="Proteomes" id="UP001628179">
    <property type="component" value="Unassembled WGS sequence"/>
</dbReference>
<feature type="domain" description="Macro" evidence="8">
    <location>
        <begin position="107"/>
        <end position="299"/>
    </location>
</feature>
<dbReference type="InterPro" id="IPR002589">
    <property type="entry name" value="Macro_dom"/>
</dbReference>
<dbReference type="InterPro" id="IPR043472">
    <property type="entry name" value="Macro_dom-like"/>
</dbReference>
<keyword evidence="5" id="KW-0904">Protein phosphatase</keyword>
<evidence type="ECO:0000256" key="7">
    <source>
        <dbReference type="SAM" id="MobiDB-lite"/>
    </source>
</evidence>
<dbReference type="InterPro" id="IPR050892">
    <property type="entry name" value="ADP-ribose_metab_enzymes"/>
</dbReference>
<comment type="function">
    <text evidence="1">Highly specific phosphatase involved in the metabolism of ADP-ribose 1''-phosphate (Appr1p) which is produced as a consequence of tRNA splicing.</text>
</comment>
<name>A0ABQ0G748_9PEZI</name>
<evidence type="ECO:0000256" key="6">
    <source>
        <dbReference type="ARBA" id="ARBA00034427"/>
    </source>
</evidence>
<evidence type="ECO:0000256" key="5">
    <source>
        <dbReference type="ARBA" id="ARBA00022912"/>
    </source>
</evidence>
<feature type="compositionally biased region" description="Polar residues" evidence="7">
    <location>
        <begin position="63"/>
        <end position="82"/>
    </location>
</feature>
<comment type="caution">
    <text evidence="9">The sequence shown here is derived from an EMBL/GenBank/DDBJ whole genome shotgun (WGS) entry which is preliminary data.</text>
</comment>
<dbReference type="GeneID" id="98174535"/>
<accession>A0ABQ0G748</accession>
<keyword evidence="10" id="KW-1185">Reference proteome</keyword>
<keyword evidence="5" id="KW-0378">Hydrolase</keyword>
<dbReference type="CDD" id="cd02901">
    <property type="entry name" value="Macro_Poa1p-like"/>
    <property type="match status" value="1"/>
</dbReference>
<evidence type="ECO:0000256" key="2">
    <source>
        <dbReference type="ARBA" id="ARBA00006575"/>
    </source>
</evidence>
<evidence type="ECO:0000259" key="8">
    <source>
        <dbReference type="PROSITE" id="PS51154"/>
    </source>
</evidence>
<dbReference type="EC" id="3.1.3.84" evidence="3"/>
<comment type="similarity">
    <text evidence="2">Belongs to the POA1 family.</text>
</comment>
<comment type="catalytic activity">
    <reaction evidence="6">
        <text>ADP-alpha-D-ribose 1''-phosphate + H2O = ADP-D-ribose + phosphate</text>
        <dbReference type="Rhea" id="RHEA:25029"/>
        <dbReference type="ChEBI" id="CHEBI:15377"/>
        <dbReference type="ChEBI" id="CHEBI:43474"/>
        <dbReference type="ChEBI" id="CHEBI:57967"/>
        <dbReference type="ChEBI" id="CHEBI:58753"/>
        <dbReference type="EC" id="3.1.3.84"/>
    </reaction>
</comment>
<evidence type="ECO:0000256" key="3">
    <source>
        <dbReference type="ARBA" id="ARBA00012983"/>
    </source>
</evidence>
<reference evidence="9 10" key="1">
    <citation type="submission" date="2024-09" db="EMBL/GenBank/DDBJ databases">
        <title>Itraconazole resistance in Madurella fahalii resulting from another homologue of gene encoding cytochrome P450 14-alpha sterol demethylase (CYP51).</title>
        <authorList>
            <person name="Yoshioka I."/>
            <person name="Fahal A.H."/>
            <person name="Kaneko S."/>
            <person name="Yaguchi T."/>
        </authorList>
    </citation>
    <scope>NUCLEOTIDE SEQUENCE [LARGE SCALE GENOMIC DNA]</scope>
    <source>
        <strain evidence="9 10">IFM 68171</strain>
    </source>
</reference>
<feature type="compositionally biased region" description="Pro residues" evidence="7">
    <location>
        <begin position="102"/>
        <end position="112"/>
    </location>
</feature>
<dbReference type="SMART" id="SM00506">
    <property type="entry name" value="A1pp"/>
    <property type="match status" value="1"/>
</dbReference>
<gene>
    <name evidence="9" type="primary">POA1</name>
    <name evidence="9" type="ORF">MFIFM68171_03791</name>
</gene>
<dbReference type="EMBL" id="BAAFSV010000002">
    <property type="protein sequence ID" value="GAB1313581.1"/>
    <property type="molecule type" value="Genomic_DNA"/>
</dbReference>
<dbReference type="Pfam" id="PF01661">
    <property type="entry name" value="Macro"/>
    <property type="match status" value="1"/>
</dbReference>
<feature type="compositionally biased region" description="Basic and acidic residues" evidence="7">
    <location>
        <begin position="37"/>
        <end position="54"/>
    </location>
</feature>